<comment type="caution">
    <text evidence="5">The sequence shown here is derived from an EMBL/GenBank/DDBJ whole genome shotgun (WGS) entry which is preliminary data.</text>
</comment>
<dbReference type="PROSITE" id="PS51257">
    <property type="entry name" value="PROKAR_LIPOPROTEIN"/>
    <property type="match status" value="1"/>
</dbReference>
<name>A0A813KLQ4_POLGL</name>
<protein>
    <submittedName>
        <fullName evidence="5">Uncharacterized protein</fullName>
    </submittedName>
</protein>
<keyword evidence="1" id="KW-0472">Membrane</keyword>
<feature type="transmembrane region" description="Helical" evidence="1">
    <location>
        <begin position="95"/>
        <end position="116"/>
    </location>
</feature>
<keyword evidence="2" id="KW-0732">Signal</keyword>
<evidence type="ECO:0000313" key="7">
    <source>
        <dbReference type="Proteomes" id="UP000626109"/>
    </source>
</evidence>
<feature type="chain" id="PRO_5036222229" evidence="2">
    <location>
        <begin position="24"/>
        <end position="126"/>
    </location>
</feature>
<keyword evidence="1" id="KW-0812">Transmembrane</keyword>
<dbReference type="OrthoDB" id="414509at2759"/>
<dbReference type="Proteomes" id="UP000654075">
    <property type="component" value="Unassembled WGS sequence"/>
</dbReference>
<dbReference type="EMBL" id="CAJNNW010031612">
    <property type="protein sequence ID" value="CAE8708181.1"/>
    <property type="molecule type" value="Genomic_DNA"/>
</dbReference>
<proteinExistence type="predicted"/>
<accession>A0A813KLQ4</accession>
<feature type="signal peptide" evidence="2">
    <location>
        <begin position="1"/>
        <end position="23"/>
    </location>
</feature>
<gene>
    <name evidence="3" type="ORF">PGLA1383_LOCUS43786</name>
    <name evidence="4" type="ORF">PGLA1383_LOCUS43788</name>
    <name evidence="5" type="ORF">PGLA2088_LOCUS34828</name>
    <name evidence="6" type="ORF">PGLA2088_LOCUS34830</name>
</gene>
<dbReference type="AlphaFoldDB" id="A0A813KLQ4"/>
<dbReference type="EMBL" id="CAJNNV010029070">
    <property type="protein sequence ID" value="CAE8626892.1"/>
    <property type="molecule type" value="Genomic_DNA"/>
</dbReference>
<evidence type="ECO:0000313" key="8">
    <source>
        <dbReference type="Proteomes" id="UP000654075"/>
    </source>
</evidence>
<organism evidence="5 7">
    <name type="scientific">Polarella glacialis</name>
    <name type="common">Dinoflagellate</name>
    <dbReference type="NCBI Taxonomy" id="89957"/>
    <lineage>
        <taxon>Eukaryota</taxon>
        <taxon>Sar</taxon>
        <taxon>Alveolata</taxon>
        <taxon>Dinophyceae</taxon>
        <taxon>Suessiales</taxon>
        <taxon>Suessiaceae</taxon>
        <taxon>Polarella</taxon>
    </lineage>
</organism>
<evidence type="ECO:0000313" key="3">
    <source>
        <dbReference type="EMBL" id="CAE8626892.1"/>
    </source>
</evidence>
<reference evidence="5" key="1">
    <citation type="submission" date="2021-02" db="EMBL/GenBank/DDBJ databases">
        <authorList>
            <person name="Dougan E. K."/>
            <person name="Rhodes N."/>
            <person name="Thang M."/>
            <person name="Chan C."/>
        </authorList>
    </citation>
    <scope>NUCLEOTIDE SEQUENCE</scope>
</reference>
<evidence type="ECO:0000313" key="4">
    <source>
        <dbReference type="EMBL" id="CAE8626894.1"/>
    </source>
</evidence>
<evidence type="ECO:0000313" key="6">
    <source>
        <dbReference type="EMBL" id="CAE8708183.1"/>
    </source>
</evidence>
<keyword evidence="1" id="KW-1133">Transmembrane helix</keyword>
<evidence type="ECO:0000256" key="1">
    <source>
        <dbReference type="SAM" id="Phobius"/>
    </source>
</evidence>
<evidence type="ECO:0000313" key="5">
    <source>
        <dbReference type="EMBL" id="CAE8708181.1"/>
    </source>
</evidence>
<dbReference type="Proteomes" id="UP000626109">
    <property type="component" value="Unassembled WGS sequence"/>
</dbReference>
<dbReference type="EMBL" id="CAJNNV010029070">
    <property type="protein sequence ID" value="CAE8626894.1"/>
    <property type="molecule type" value="Genomic_DNA"/>
</dbReference>
<evidence type="ECO:0000256" key="2">
    <source>
        <dbReference type="SAM" id="SignalP"/>
    </source>
</evidence>
<sequence length="126" mass="13421">MARRARTTALSLLVAAAAACLIAQLLAPAFVQPKAPRNPETAVAPAVVGALVSLAGSMPAHAWKGPLAGSEVCVTRYLKWVIYPLCDPVFLVSPIYNFPILLAFFTALITLIQILIPATQPDEDLR</sequence>
<dbReference type="EMBL" id="CAJNNW010031612">
    <property type="protein sequence ID" value="CAE8708183.1"/>
    <property type="molecule type" value="Genomic_DNA"/>
</dbReference>
<keyword evidence="8" id="KW-1185">Reference proteome</keyword>